<dbReference type="KEGG" id="vg:54981997"/>
<protein>
    <submittedName>
        <fullName evidence="1">Uncharacterized protein</fullName>
    </submittedName>
</protein>
<dbReference type="EMBL" id="MF403005">
    <property type="protein sequence ID" value="AUZ94740.1"/>
    <property type="molecule type" value="Genomic_DNA"/>
</dbReference>
<evidence type="ECO:0000313" key="2">
    <source>
        <dbReference type="Proteomes" id="UP000223042"/>
    </source>
</evidence>
<proteinExistence type="predicted"/>
<accession>A0A2L0UZ05</accession>
<dbReference type="Proteomes" id="UP000223042">
    <property type="component" value="Segment"/>
</dbReference>
<evidence type="ECO:0000313" key="1">
    <source>
        <dbReference type="EMBL" id="AUZ94740.1"/>
    </source>
</evidence>
<keyword evidence="2" id="KW-1185">Reference proteome</keyword>
<organism evidence="1 2">
    <name type="scientific">Agrobacterium phage Atu_ph02</name>
    <dbReference type="NCBI Taxonomy" id="2024261"/>
    <lineage>
        <taxon>Viruses</taxon>
        <taxon>Duplodnaviria</taxon>
        <taxon>Heunggongvirae</taxon>
        <taxon>Uroviricota</taxon>
        <taxon>Caudoviricetes</taxon>
        <taxon>Autographivirales</taxon>
        <taxon>Dunnvirinae</taxon>
        <taxon>Atuphduovirus</taxon>
        <taxon>Atuphduovirus atuph02</taxon>
    </lineage>
</organism>
<dbReference type="GeneID" id="54981997"/>
<name>A0A2L0UZ05_9CAUD</name>
<sequence>MAMLSGSAPDVSSAFLERIKKTWKPVNPHPSMTMEEVMYNAGIQHLIEWIEAHATSEVKLKGTLE</sequence>
<reference evidence="2" key="1">
    <citation type="submission" date="2017-06" db="EMBL/GenBank/DDBJ databases">
        <authorList>
            <person name="Spollen W.G."/>
            <person name="Givan S.A."/>
            <person name="Brown P.B."/>
            <person name="Attai H."/>
        </authorList>
    </citation>
    <scope>NUCLEOTIDE SEQUENCE [LARGE SCALE GENOMIC DNA]</scope>
</reference>
<dbReference type="RefSeq" id="YP_009791809.1">
    <property type="nucleotide sequence ID" value="NC_047845.1"/>
</dbReference>